<dbReference type="EMBL" id="JBHTLD010000046">
    <property type="protein sequence ID" value="MFD1185997.1"/>
    <property type="molecule type" value="Genomic_DNA"/>
</dbReference>
<dbReference type="Pfam" id="PF00561">
    <property type="entry name" value="Abhydrolase_1"/>
    <property type="match status" value="1"/>
</dbReference>
<evidence type="ECO:0000313" key="4">
    <source>
        <dbReference type="Proteomes" id="UP001597094"/>
    </source>
</evidence>
<keyword evidence="3" id="KW-0378">Hydrolase</keyword>
<dbReference type="InterPro" id="IPR000073">
    <property type="entry name" value="AB_hydrolase_1"/>
</dbReference>
<accession>A0ABW3SQ54</accession>
<dbReference type="InterPro" id="IPR029058">
    <property type="entry name" value="AB_hydrolase_fold"/>
</dbReference>
<evidence type="ECO:0000313" key="3">
    <source>
        <dbReference type="EMBL" id="MFD1185997.1"/>
    </source>
</evidence>
<protein>
    <submittedName>
        <fullName evidence="3">Alpha/beta fold hydrolase</fullName>
    </submittedName>
</protein>
<name>A0ABW3SQ54_9BACT</name>
<dbReference type="PANTHER" id="PTHR43039">
    <property type="entry name" value="ESTERASE-RELATED"/>
    <property type="match status" value="1"/>
</dbReference>
<dbReference type="SUPFAM" id="SSF53474">
    <property type="entry name" value="alpha/beta-Hydrolases"/>
    <property type="match status" value="1"/>
</dbReference>
<gene>
    <name evidence="3" type="ORF">ACFQ2O_07260</name>
</gene>
<keyword evidence="4" id="KW-1185">Reference proteome</keyword>
<dbReference type="RefSeq" id="WP_377524832.1">
    <property type="nucleotide sequence ID" value="NZ_JBHTLD010000046.1"/>
</dbReference>
<dbReference type="Proteomes" id="UP001597094">
    <property type="component" value="Unassembled WGS sequence"/>
</dbReference>
<dbReference type="PRINTS" id="PR00111">
    <property type="entry name" value="ABHYDROLASE"/>
</dbReference>
<feature type="domain" description="AB hydrolase-1" evidence="2">
    <location>
        <begin position="18"/>
        <end position="132"/>
    </location>
</feature>
<organism evidence="3 4">
    <name type="scientific">Pontibacter rugosus</name>
    <dbReference type="NCBI Taxonomy" id="1745966"/>
    <lineage>
        <taxon>Bacteria</taxon>
        <taxon>Pseudomonadati</taxon>
        <taxon>Bacteroidota</taxon>
        <taxon>Cytophagia</taxon>
        <taxon>Cytophagales</taxon>
        <taxon>Hymenobacteraceae</taxon>
        <taxon>Pontibacter</taxon>
    </lineage>
</organism>
<reference evidence="4" key="1">
    <citation type="journal article" date="2019" name="Int. J. Syst. Evol. Microbiol.">
        <title>The Global Catalogue of Microorganisms (GCM) 10K type strain sequencing project: providing services to taxonomists for standard genome sequencing and annotation.</title>
        <authorList>
            <consortium name="The Broad Institute Genomics Platform"/>
            <consortium name="The Broad Institute Genome Sequencing Center for Infectious Disease"/>
            <person name="Wu L."/>
            <person name="Ma J."/>
        </authorList>
    </citation>
    <scope>NUCLEOTIDE SEQUENCE [LARGE SCALE GENOMIC DNA]</scope>
    <source>
        <strain evidence="4">JCM 31319</strain>
    </source>
</reference>
<evidence type="ECO:0000256" key="1">
    <source>
        <dbReference type="ARBA" id="ARBA00008645"/>
    </source>
</evidence>
<sequence>MSLLRRNNVKIFGHGEQPMLFGHGFGCDQNMWRYITPAFLNRYKIVLFDHVGSGSSDLIAYDREKYGTLHGYADDVLEICKYLELENIIFVGHSVGATIGMLSAIKEPGQFNKLVLIGPSPCYINDEGYIGGFDKEDIEEMLEHMEHDFVGWSNMFAPLIMGNSDRPSLGVELTNSFCSTDHEIAKHFAKVTFLSDNRKDLPKLQIQSLIMQCSEDIIVPREVGEYMLSHMKSAQMVYLNATGHCPNLSSPLETMTAIESFLA</sequence>
<proteinExistence type="inferred from homology"/>
<comment type="caution">
    <text evidence="3">The sequence shown here is derived from an EMBL/GenBank/DDBJ whole genome shotgun (WGS) entry which is preliminary data.</text>
</comment>
<comment type="similarity">
    <text evidence="1">Belongs to the AB hydrolase superfamily.</text>
</comment>
<dbReference type="GO" id="GO:0016787">
    <property type="term" value="F:hydrolase activity"/>
    <property type="evidence" value="ECO:0007669"/>
    <property type="project" value="UniProtKB-KW"/>
</dbReference>
<dbReference type="Gene3D" id="3.40.50.1820">
    <property type="entry name" value="alpha/beta hydrolase"/>
    <property type="match status" value="1"/>
</dbReference>
<evidence type="ECO:0000259" key="2">
    <source>
        <dbReference type="Pfam" id="PF00561"/>
    </source>
</evidence>